<dbReference type="GO" id="GO:0003723">
    <property type="term" value="F:RNA binding"/>
    <property type="evidence" value="ECO:0007669"/>
    <property type="project" value="UniProtKB-UniRule"/>
</dbReference>
<protein>
    <recommendedName>
        <fullName evidence="4">RRM domain-containing protein</fullName>
    </recommendedName>
</protein>
<dbReference type="SUPFAM" id="SSF54928">
    <property type="entry name" value="RNA-binding domain, RBD"/>
    <property type="match status" value="1"/>
</dbReference>
<evidence type="ECO:0000313" key="5">
    <source>
        <dbReference type="EMBL" id="CAK9164689.1"/>
    </source>
</evidence>
<organism evidence="5 6">
    <name type="scientific">Ilex paraguariensis</name>
    <name type="common">yerba mate</name>
    <dbReference type="NCBI Taxonomy" id="185542"/>
    <lineage>
        <taxon>Eukaryota</taxon>
        <taxon>Viridiplantae</taxon>
        <taxon>Streptophyta</taxon>
        <taxon>Embryophyta</taxon>
        <taxon>Tracheophyta</taxon>
        <taxon>Spermatophyta</taxon>
        <taxon>Magnoliopsida</taxon>
        <taxon>eudicotyledons</taxon>
        <taxon>Gunneridae</taxon>
        <taxon>Pentapetalae</taxon>
        <taxon>asterids</taxon>
        <taxon>campanulids</taxon>
        <taxon>Aquifoliales</taxon>
        <taxon>Aquifoliaceae</taxon>
        <taxon>Ilex</taxon>
    </lineage>
</organism>
<proteinExistence type="predicted"/>
<dbReference type="PROSITE" id="PS50102">
    <property type="entry name" value="RRM"/>
    <property type="match status" value="1"/>
</dbReference>
<dbReference type="Pfam" id="PF00076">
    <property type="entry name" value="RRM_1"/>
    <property type="match status" value="1"/>
</dbReference>
<dbReference type="Gene3D" id="3.30.70.330">
    <property type="match status" value="1"/>
</dbReference>
<dbReference type="CDD" id="cd12254">
    <property type="entry name" value="RRM_hnRNPH_ESRPs_RBM12_like"/>
    <property type="match status" value="1"/>
</dbReference>
<keyword evidence="2 3" id="KW-0694">RNA-binding</keyword>
<feature type="domain" description="RRM" evidence="4">
    <location>
        <begin position="19"/>
        <end position="107"/>
    </location>
</feature>
<dbReference type="AlphaFoldDB" id="A0ABC8T5N7"/>
<dbReference type="SMART" id="SM00360">
    <property type="entry name" value="RRM"/>
    <property type="match status" value="1"/>
</dbReference>
<evidence type="ECO:0000256" key="1">
    <source>
        <dbReference type="ARBA" id="ARBA00022737"/>
    </source>
</evidence>
<dbReference type="InterPro" id="IPR012677">
    <property type="entry name" value="Nucleotide-bd_a/b_plait_sf"/>
</dbReference>
<accession>A0ABC8T5N7</accession>
<dbReference type="EMBL" id="CAUOFW020004269">
    <property type="protein sequence ID" value="CAK9164689.1"/>
    <property type="molecule type" value="Genomic_DNA"/>
</dbReference>
<dbReference type="PANTHER" id="PTHR13976">
    <property type="entry name" value="HETEROGENEOUS NUCLEAR RIBONUCLEOPROTEIN-RELATED"/>
    <property type="match status" value="1"/>
</dbReference>
<gene>
    <name evidence="5" type="ORF">ILEXP_LOCUS33836</name>
</gene>
<evidence type="ECO:0000256" key="2">
    <source>
        <dbReference type="ARBA" id="ARBA00022884"/>
    </source>
</evidence>
<sequence>MNRVPYDPEEGKELTEQTTVLRLRGLPFSACKDDIVDFFKDFELPEDSIHMTVNLDGRPTGEAFVEFPSVEDAKAAMAKDRMTLGRRYIELFPSSLEELNEIISRGR</sequence>
<keyword evidence="6" id="KW-1185">Reference proteome</keyword>
<dbReference type="InterPro" id="IPR035979">
    <property type="entry name" value="RBD_domain_sf"/>
</dbReference>
<dbReference type="Proteomes" id="UP001642360">
    <property type="component" value="Unassembled WGS sequence"/>
</dbReference>
<dbReference type="InterPro" id="IPR000504">
    <property type="entry name" value="RRM_dom"/>
</dbReference>
<evidence type="ECO:0000313" key="6">
    <source>
        <dbReference type="Proteomes" id="UP001642360"/>
    </source>
</evidence>
<dbReference type="InterPro" id="IPR050666">
    <property type="entry name" value="ESRP"/>
</dbReference>
<name>A0ABC8T5N7_9AQUA</name>
<keyword evidence="1" id="KW-0677">Repeat</keyword>
<evidence type="ECO:0000256" key="3">
    <source>
        <dbReference type="PROSITE-ProRule" id="PRU00176"/>
    </source>
</evidence>
<reference evidence="5 6" key="1">
    <citation type="submission" date="2024-02" db="EMBL/GenBank/DDBJ databases">
        <authorList>
            <person name="Vignale AGUSTIN F."/>
            <person name="Sosa J E."/>
            <person name="Modenutti C."/>
        </authorList>
    </citation>
    <scope>NUCLEOTIDE SEQUENCE [LARGE SCALE GENOMIC DNA]</scope>
</reference>
<comment type="caution">
    <text evidence="5">The sequence shown here is derived from an EMBL/GenBank/DDBJ whole genome shotgun (WGS) entry which is preliminary data.</text>
</comment>
<evidence type="ECO:0000259" key="4">
    <source>
        <dbReference type="PROSITE" id="PS50102"/>
    </source>
</evidence>